<dbReference type="OrthoDB" id="6500128at2759"/>
<feature type="domain" description="ABC transporter" evidence="10">
    <location>
        <begin position="1058"/>
        <end position="1266"/>
    </location>
</feature>
<dbReference type="CDD" id="cd18603">
    <property type="entry name" value="ABC_6TM_MRP1_2_3_6_D2_like"/>
    <property type="match status" value="1"/>
</dbReference>
<dbReference type="InterPro" id="IPR036640">
    <property type="entry name" value="ABC1_TM_sf"/>
</dbReference>
<comment type="subcellular location">
    <subcellularLocation>
        <location evidence="1">Vacuole membrane</location>
        <topology evidence="1">Multi-pass membrane protein</topology>
    </subcellularLocation>
</comment>
<evidence type="ECO:0000256" key="8">
    <source>
        <dbReference type="ARBA" id="ARBA00023136"/>
    </source>
</evidence>
<dbReference type="CDD" id="cd03250">
    <property type="entry name" value="ABCC_MRP_domain1"/>
    <property type="match status" value="1"/>
</dbReference>
<dbReference type="PROSITE" id="PS50893">
    <property type="entry name" value="ABC_TRANSPORTER_2"/>
    <property type="match status" value="2"/>
</dbReference>
<evidence type="ECO:0000259" key="11">
    <source>
        <dbReference type="PROSITE" id="PS50929"/>
    </source>
</evidence>
<evidence type="ECO:0000256" key="7">
    <source>
        <dbReference type="ARBA" id="ARBA00022989"/>
    </source>
</evidence>
<dbReference type="Gene3D" id="1.20.1560.10">
    <property type="entry name" value="ABC transporter type 1, transmembrane domain"/>
    <property type="match status" value="2"/>
</dbReference>
<dbReference type="GO" id="GO:0005524">
    <property type="term" value="F:ATP binding"/>
    <property type="evidence" value="ECO:0007669"/>
    <property type="project" value="UniProtKB-KW"/>
</dbReference>
<dbReference type="PANTHER" id="PTHR24223:SF443">
    <property type="entry name" value="MULTIDRUG-RESISTANCE LIKE PROTEIN 1, ISOFORM I"/>
    <property type="match status" value="1"/>
</dbReference>
<feature type="transmembrane region" description="Helical" evidence="9">
    <location>
        <begin position="738"/>
        <end position="761"/>
    </location>
</feature>
<feature type="transmembrane region" description="Helical" evidence="9">
    <location>
        <begin position="6"/>
        <end position="25"/>
    </location>
</feature>
<keyword evidence="5" id="KW-0547">Nucleotide-binding</keyword>
<proteinExistence type="predicted"/>
<evidence type="ECO:0000256" key="2">
    <source>
        <dbReference type="ARBA" id="ARBA00022448"/>
    </source>
</evidence>
<gene>
    <name evidence="12" type="ORF">Fcan01_28239</name>
</gene>
<dbReference type="AlphaFoldDB" id="A0A226CWU6"/>
<feature type="transmembrane region" description="Helical" evidence="9">
    <location>
        <begin position="376"/>
        <end position="397"/>
    </location>
</feature>
<feature type="domain" description="ABC transmembrane type-1" evidence="11">
    <location>
        <begin position="743"/>
        <end position="1021"/>
    </location>
</feature>
<evidence type="ECO:0000256" key="4">
    <source>
        <dbReference type="ARBA" id="ARBA00022737"/>
    </source>
</evidence>
<feature type="transmembrane region" description="Helical" evidence="9">
    <location>
        <begin position="781"/>
        <end position="803"/>
    </location>
</feature>
<dbReference type="EMBL" id="LNIX01000067">
    <property type="protein sequence ID" value="OXA36987.1"/>
    <property type="molecule type" value="Genomic_DNA"/>
</dbReference>
<keyword evidence="7 9" id="KW-1133">Transmembrane helix</keyword>
<evidence type="ECO:0000256" key="5">
    <source>
        <dbReference type="ARBA" id="ARBA00022741"/>
    </source>
</evidence>
<dbReference type="InterPro" id="IPR050173">
    <property type="entry name" value="ABC_transporter_C-like"/>
</dbReference>
<dbReference type="InterPro" id="IPR011527">
    <property type="entry name" value="ABC1_TM_dom"/>
</dbReference>
<evidence type="ECO:0000259" key="10">
    <source>
        <dbReference type="PROSITE" id="PS50893"/>
    </source>
</evidence>
<keyword evidence="3 9" id="KW-0812">Transmembrane</keyword>
<dbReference type="Pfam" id="PF00664">
    <property type="entry name" value="ABC_membrane"/>
    <property type="match status" value="2"/>
</dbReference>
<feature type="transmembrane region" description="Helical" evidence="9">
    <location>
        <begin position="267"/>
        <end position="288"/>
    </location>
</feature>
<dbReference type="SMART" id="SM00382">
    <property type="entry name" value="AAA"/>
    <property type="match status" value="2"/>
</dbReference>
<dbReference type="CDD" id="cd03244">
    <property type="entry name" value="ABCC_MRP_domain2"/>
    <property type="match status" value="1"/>
</dbReference>
<dbReference type="SUPFAM" id="SSF90123">
    <property type="entry name" value="ABC transporter transmembrane region"/>
    <property type="match status" value="2"/>
</dbReference>
<dbReference type="Proteomes" id="UP000198287">
    <property type="component" value="Unassembled WGS sequence"/>
</dbReference>
<dbReference type="InterPro" id="IPR003439">
    <property type="entry name" value="ABC_transporter-like_ATP-bd"/>
</dbReference>
<accession>A0A226CWU6</accession>
<evidence type="ECO:0000256" key="3">
    <source>
        <dbReference type="ARBA" id="ARBA00022692"/>
    </source>
</evidence>
<protein>
    <submittedName>
        <fullName evidence="12">Multidrug resistance-associated protein 1</fullName>
    </submittedName>
</protein>
<feature type="domain" description="ABC transmembrane type-1" evidence="11">
    <location>
        <begin position="162"/>
        <end position="437"/>
    </location>
</feature>
<dbReference type="CDD" id="cd18579">
    <property type="entry name" value="ABC_6TM_ABCC_D1"/>
    <property type="match status" value="1"/>
</dbReference>
<evidence type="ECO:0000313" key="13">
    <source>
        <dbReference type="Proteomes" id="UP000198287"/>
    </source>
</evidence>
<reference evidence="12 13" key="1">
    <citation type="submission" date="2015-12" db="EMBL/GenBank/DDBJ databases">
        <title>The genome of Folsomia candida.</title>
        <authorList>
            <person name="Faddeeva A."/>
            <person name="Derks M.F."/>
            <person name="Anvar Y."/>
            <person name="Smit S."/>
            <person name="Van Straalen N."/>
            <person name="Roelofs D."/>
        </authorList>
    </citation>
    <scope>NUCLEOTIDE SEQUENCE [LARGE SCALE GENOMIC DNA]</scope>
    <source>
        <strain evidence="12 13">VU population</strain>
        <tissue evidence="12">Whole body</tissue>
    </source>
</reference>
<keyword evidence="13" id="KW-1185">Reference proteome</keyword>
<dbReference type="GO" id="GO:0005774">
    <property type="term" value="C:vacuolar membrane"/>
    <property type="evidence" value="ECO:0007669"/>
    <property type="project" value="UniProtKB-SubCell"/>
</dbReference>
<dbReference type="FunFam" id="3.40.50.300:FF:000163">
    <property type="entry name" value="Multidrug resistance-associated protein member 4"/>
    <property type="match status" value="1"/>
</dbReference>
<sequence>MDDFCGSTFWMLFWSLCLIAEGVLLRSAVTKWNEVQDSIIRKAHFVRYMVFPLVAVENALQLLMGLRNFWQSMKPSQEKTRDNLTQDLTIFNFWMDKIFWKSFKKKSLHLKPFDLKETYSQANGHFSDQTSTNSSESTSYNAISLFFASFGKQFVISGLQRICQEMLAFSAPEILRIMVTHFTDTMDKTTWKDYFYVTALITSLIARNILGLFYWKNVTAISIKCRSMLHSIVIQKALRICITESTDTTRSTLLNIMGADSQKICHVIPLLHTLWIAPIQTIVATYFLYNLLGYPAFAAVSIIFMLILLTTLLMRQLKDIQTDQMKAQDSRVKIVSETIQNLKTIKLHAWNEAFLKKIGLARQLELDAIWGSLTRLGCMVTSFTVAPVIVLLVVLVMKSSLDGEPINAGIMFAALSIINIITVPLLTVPALAMLLSQTTVSIKRINKFLNLEEFKTHKSYVKSDKVTNDDTSIKFENAYLSWDSKKSILKNLHFTIPPGSLVAIVGESGSGKSSLLQAMSGNMFITKGKIDVNGKIAYVPESTWTRKTTIKENILLHNPFNKETYLDVINACELDLSCLPMRDDTEILDNGSNLSGGQRQRISLARAAYSGSNIYLMDQPMSALDGQTANKVYTKLLSLDGLLKEKTRIVATDYGGLIADADIVLELDNGAVKYFGPNRTIYRERTSSKFGEDDEMDIFPTYDALPQCNDGGNLSESIKPREDRLLVKKSLYLREGGVTRLTIGITLVICSVAVYTFSNVWLSMWSGQDDSTQIKSAATNITIYGSVGLVQAILLLLGCLYIYNFSLKASRNLYDILLLKVLNGRIHFLNKIGAGSLLNVLTKDVDILESSFPQNMQGTVLNFLLLLSAIFTTCYATPIFLVFVAPLAIIYYFLQRLYVVTSTNLRRNESLTRTPLYSLVLETLSGLCSIKAFGIEHETMREIQDSLLENNKAYFLYMAGTLWIKARLDILGTLIVSGTCVFAIISKDTLSPAVVALSLSSALQITQLLNYFVKLTSEFESNIVAVERVVNTTLIPQERNCDACPDKVNEVWPETGELLIKDLQLRYEQNSQPILEIESCAIKSGEKIGVVGRSGAGKSSLLMAIFKLLEPIQGQIALSGLNTSQLSMHNLRSKIAIVPQEPTFFSESLRFNLDPVQCYTDHELWNALDTVNLKEFVFNLPHGLYFHVTPDDTRITSGCKQLLCLTRALLKKPKFLVLDEVTANCDKNIELLIQEIVKEQFKNSTVLIVAHRFKTLLDCDRLVAHFQKTT</sequence>
<feature type="transmembrane region" description="Helical" evidence="9">
    <location>
        <begin position="409"/>
        <end position="435"/>
    </location>
</feature>
<keyword evidence="2" id="KW-0813">Transport</keyword>
<dbReference type="InterPro" id="IPR027417">
    <property type="entry name" value="P-loop_NTPase"/>
</dbReference>
<dbReference type="PANTHER" id="PTHR24223">
    <property type="entry name" value="ATP-BINDING CASSETTE SUB-FAMILY C"/>
    <property type="match status" value="1"/>
</dbReference>
<feature type="domain" description="ABC transporter" evidence="10">
    <location>
        <begin position="473"/>
        <end position="694"/>
    </location>
</feature>
<evidence type="ECO:0000256" key="6">
    <source>
        <dbReference type="ARBA" id="ARBA00022840"/>
    </source>
</evidence>
<dbReference type="PROSITE" id="PS50929">
    <property type="entry name" value="ABC_TM1F"/>
    <property type="match status" value="2"/>
</dbReference>
<name>A0A226CWU6_FOLCA</name>
<feature type="transmembrane region" description="Helical" evidence="9">
    <location>
        <begin position="194"/>
        <end position="215"/>
    </location>
</feature>
<dbReference type="Pfam" id="PF00005">
    <property type="entry name" value="ABC_tran"/>
    <property type="match status" value="2"/>
</dbReference>
<dbReference type="Gene3D" id="3.40.50.300">
    <property type="entry name" value="P-loop containing nucleotide triphosphate hydrolases"/>
    <property type="match status" value="2"/>
</dbReference>
<dbReference type="InterPro" id="IPR017871">
    <property type="entry name" value="ABC_transporter-like_CS"/>
</dbReference>
<feature type="transmembrane region" description="Helical" evidence="9">
    <location>
        <begin position="294"/>
        <end position="314"/>
    </location>
</feature>
<dbReference type="InterPro" id="IPR044746">
    <property type="entry name" value="ABCC_6TM_D1"/>
</dbReference>
<organism evidence="12 13">
    <name type="scientific">Folsomia candida</name>
    <name type="common">Springtail</name>
    <dbReference type="NCBI Taxonomy" id="158441"/>
    <lineage>
        <taxon>Eukaryota</taxon>
        <taxon>Metazoa</taxon>
        <taxon>Ecdysozoa</taxon>
        <taxon>Arthropoda</taxon>
        <taxon>Hexapoda</taxon>
        <taxon>Collembola</taxon>
        <taxon>Entomobryomorpha</taxon>
        <taxon>Isotomoidea</taxon>
        <taxon>Isotomidae</taxon>
        <taxon>Proisotominae</taxon>
        <taxon>Folsomia</taxon>
    </lineage>
</organism>
<feature type="transmembrane region" description="Helical" evidence="9">
    <location>
        <begin position="45"/>
        <end position="66"/>
    </location>
</feature>
<keyword evidence="4" id="KW-0677">Repeat</keyword>
<dbReference type="GO" id="GO:0016887">
    <property type="term" value="F:ATP hydrolysis activity"/>
    <property type="evidence" value="ECO:0007669"/>
    <property type="project" value="InterPro"/>
</dbReference>
<keyword evidence="6" id="KW-0067">ATP-binding</keyword>
<dbReference type="SUPFAM" id="SSF52540">
    <property type="entry name" value="P-loop containing nucleoside triphosphate hydrolases"/>
    <property type="match status" value="2"/>
</dbReference>
<feature type="transmembrane region" description="Helical" evidence="9">
    <location>
        <begin position="863"/>
        <end position="894"/>
    </location>
</feature>
<dbReference type="PROSITE" id="PS00211">
    <property type="entry name" value="ABC_TRANSPORTER_1"/>
    <property type="match status" value="1"/>
</dbReference>
<dbReference type="InterPro" id="IPR003593">
    <property type="entry name" value="AAA+_ATPase"/>
</dbReference>
<evidence type="ECO:0000313" key="12">
    <source>
        <dbReference type="EMBL" id="OXA36987.1"/>
    </source>
</evidence>
<evidence type="ECO:0000256" key="9">
    <source>
        <dbReference type="SAM" id="Phobius"/>
    </source>
</evidence>
<keyword evidence="8 9" id="KW-0472">Membrane</keyword>
<evidence type="ECO:0000256" key="1">
    <source>
        <dbReference type="ARBA" id="ARBA00004128"/>
    </source>
</evidence>
<comment type="caution">
    <text evidence="12">The sequence shown here is derived from an EMBL/GenBank/DDBJ whole genome shotgun (WGS) entry which is preliminary data.</text>
</comment>
<dbReference type="GO" id="GO:0140359">
    <property type="term" value="F:ABC-type transporter activity"/>
    <property type="evidence" value="ECO:0007669"/>
    <property type="project" value="InterPro"/>
</dbReference>
<dbReference type="FunFam" id="1.20.1560.10:FF:000013">
    <property type="entry name" value="ABC transporter C family member 2"/>
    <property type="match status" value="1"/>
</dbReference>